<dbReference type="PANTHER" id="PTHR45661:SF3">
    <property type="entry name" value="IG-LIKE DOMAIN-CONTAINING PROTEIN"/>
    <property type="match status" value="1"/>
</dbReference>
<evidence type="ECO:0000313" key="2">
    <source>
        <dbReference type="Proteomes" id="UP001470230"/>
    </source>
</evidence>
<dbReference type="PANTHER" id="PTHR45661">
    <property type="entry name" value="SURFACE ANTIGEN"/>
    <property type="match status" value="1"/>
</dbReference>
<dbReference type="SUPFAM" id="SSF52058">
    <property type="entry name" value="L domain-like"/>
    <property type="match status" value="1"/>
</dbReference>
<keyword evidence="2" id="KW-1185">Reference proteome</keyword>
<dbReference type="InterPro" id="IPR053139">
    <property type="entry name" value="Surface_bspA-like"/>
</dbReference>
<dbReference type="EMBL" id="JAPFFF010000028">
    <property type="protein sequence ID" value="KAK8846963.1"/>
    <property type="molecule type" value="Genomic_DNA"/>
</dbReference>
<evidence type="ECO:0000313" key="1">
    <source>
        <dbReference type="EMBL" id="KAK8846963.1"/>
    </source>
</evidence>
<organism evidence="1 2">
    <name type="scientific">Tritrichomonas musculus</name>
    <dbReference type="NCBI Taxonomy" id="1915356"/>
    <lineage>
        <taxon>Eukaryota</taxon>
        <taxon>Metamonada</taxon>
        <taxon>Parabasalia</taxon>
        <taxon>Tritrichomonadida</taxon>
        <taxon>Tritrichomonadidae</taxon>
        <taxon>Tritrichomonas</taxon>
    </lineage>
</organism>
<name>A0ABR2HHL3_9EUKA</name>
<dbReference type="Gene3D" id="3.80.10.10">
    <property type="entry name" value="Ribonuclease Inhibitor"/>
    <property type="match status" value="2"/>
</dbReference>
<dbReference type="Pfam" id="PF13306">
    <property type="entry name" value="LRR_5"/>
    <property type="match status" value="4"/>
</dbReference>
<dbReference type="InterPro" id="IPR032675">
    <property type="entry name" value="LRR_dom_sf"/>
</dbReference>
<comment type="caution">
    <text evidence="1">The sequence shown here is derived from an EMBL/GenBank/DDBJ whole genome shotgun (WGS) entry which is preliminary data.</text>
</comment>
<sequence length="507" mass="57273">MNILKDSISYIIDESTNIASLVGCELKNNSIFIPRSIEYDSREFIITSISDCAFKNSMNIKSIQFPPDSELQIIGKEAFSSSTIESFTIPPHLTKICERAFYLCQELKSIEMMSDSKLQTIEKDAFSKSNIESLSIPSSISDLQEGWCNQTWKLQSILIIPSSESNIISFENKFILGKSSQKSDIFDVLLFARRDIKAAIVPPSVKRIASFAFSGSSIESITIPSSVSQFDVGWCGYTEKLSEVKITPSDETSIIYFEDKLILGKTDSNSDVYDVLLFARRDVKTVKIPSFIKRISSYAFGQSTIEKVSIPTETTHIEEGSFILCEKLLNVEIPSNSKLKFIGNNAFAYSSIECFTIPLHLTEIEECTFFYCVHLKHVEIPRESELRIIGKEAFSYSAIEKVSFSRHVTMICDSAFYTCQQLKKIDFPDDSELQIIEKEAFAFSLFESFSVPPRVTQIGKNAFFGCCELQFIEIPENAEFQMIEKSKFGSCLCSTVFIQQNKENILI</sequence>
<accession>A0ABR2HHL3</accession>
<reference evidence="1 2" key="1">
    <citation type="submission" date="2024-04" db="EMBL/GenBank/DDBJ databases">
        <title>Tritrichomonas musculus Genome.</title>
        <authorList>
            <person name="Alves-Ferreira E."/>
            <person name="Grigg M."/>
            <person name="Lorenzi H."/>
            <person name="Galac M."/>
        </authorList>
    </citation>
    <scope>NUCLEOTIDE SEQUENCE [LARGE SCALE GENOMIC DNA]</scope>
    <source>
        <strain evidence="1 2">EAF2021</strain>
    </source>
</reference>
<protein>
    <recommendedName>
        <fullName evidence="3">Surface antigen BspA-like</fullName>
    </recommendedName>
</protein>
<proteinExistence type="predicted"/>
<dbReference type="InterPro" id="IPR026906">
    <property type="entry name" value="LRR_5"/>
</dbReference>
<evidence type="ECO:0008006" key="3">
    <source>
        <dbReference type="Google" id="ProtNLM"/>
    </source>
</evidence>
<dbReference type="Proteomes" id="UP001470230">
    <property type="component" value="Unassembled WGS sequence"/>
</dbReference>
<gene>
    <name evidence="1" type="ORF">M9Y10_019537</name>
</gene>